<comment type="caution">
    <text evidence="1">The sequence shown here is derived from an EMBL/GenBank/DDBJ whole genome shotgun (WGS) entry which is preliminary data.</text>
</comment>
<sequence length="431" mass="48807">MAWDNEPRLFVTPAPPLVLSHVCRHWMNVALCTPQLWTSLEIILPLEIRFPAEFRRLTSALGRWFSRSGSLPLTLSFVPWSWSTFVRGYYRKDPARTTIDDDVRPEAVPIAFQTLLRTLLKFSPRLKVLKLNALEPVYVQEVFQNLSPGDLPTLQTAVVKGCRQPQLPFLMAGNLRVVTLSPPSLASANSIFWEGIEQLELMSSRGCTDTHHRCPICFPSSAVPLHLGRLERLSVGHRWLPVDAYKNCFRNWVLPNLRSLEYKAPDWWDEGETPHIMPLLLSASALTTLVLSVGHIAADALLETLSAARELDDLTIQFQCTEPPVPDDFLAPLTPSTTHGIHRTVLCPRLRNFSFLNVLISDEAVLDFILARTDPEPWSPDQCVRKLESVKVRFPRAQEVDLVALLDERIAHGLDVQFIYGFWNPSVDANR</sequence>
<dbReference type="Gene3D" id="3.80.10.10">
    <property type="entry name" value="Ribonuclease Inhibitor"/>
    <property type="match status" value="1"/>
</dbReference>
<gene>
    <name evidence="1" type="ORF">FB45DRAFT_1044454</name>
</gene>
<name>A0AAD7AXX9_9AGAR</name>
<protein>
    <recommendedName>
        <fullName evidence="3">F-box domain-containing protein</fullName>
    </recommendedName>
</protein>
<dbReference type="InterPro" id="IPR032675">
    <property type="entry name" value="LRR_dom_sf"/>
</dbReference>
<keyword evidence="2" id="KW-1185">Reference proteome</keyword>
<organism evidence="1 2">
    <name type="scientific">Roridomyces roridus</name>
    <dbReference type="NCBI Taxonomy" id="1738132"/>
    <lineage>
        <taxon>Eukaryota</taxon>
        <taxon>Fungi</taxon>
        <taxon>Dikarya</taxon>
        <taxon>Basidiomycota</taxon>
        <taxon>Agaricomycotina</taxon>
        <taxon>Agaricomycetes</taxon>
        <taxon>Agaricomycetidae</taxon>
        <taxon>Agaricales</taxon>
        <taxon>Marasmiineae</taxon>
        <taxon>Mycenaceae</taxon>
        <taxon>Roridomyces</taxon>
    </lineage>
</organism>
<evidence type="ECO:0000313" key="2">
    <source>
        <dbReference type="Proteomes" id="UP001221142"/>
    </source>
</evidence>
<dbReference type="Proteomes" id="UP001221142">
    <property type="component" value="Unassembled WGS sequence"/>
</dbReference>
<dbReference type="AlphaFoldDB" id="A0AAD7AXX9"/>
<proteinExistence type="predicted"/>
<evidence type="ECO:0008006" key="3">
    <source>
        <dbReference type="Google" id="ProtNLM"/>
    </source>
</evidence>
<accession>A0AAD7AXX9</accession>
<dbReference type="EMBL" id="JARKIF010000123">
    <property type="protein sequence ID" value="KAJ7603842.1"/>
    <property type="molecule type" value="Genomic_DNA"/>
</dbReference>
<evidence type="ECO:0000313" key="1">
    <source>
        <dbReference type="EMBL" id="KAJ7603842.1"/>
    </source>
</evidence>
<reference evidence="1" key="1">
    <citation type="submission" date="2023-03" db="EMBL/GenBank/DDBJ databases">
        <title>Massive genome expansion in bonnet fungi (Mycena s.s.) driven by repeated elements and novel gene families across ecological guilds.</title>
        <authorList>
            <consortium name="Lawrence Berkeley National Laboratory"/>
            <person name="Harder C.B."/>
            <person name="Miyauchi S."/>
            <person name="Viragh M."/>
            <person name="Kuo A."/>
            <person name="Thoen E."/>
            <person name="Andreopoulos B."/>
            <person name="Lu D."/>
            <person name="Skrede I."/>
            <person name="Drula E."/>
            <person name="Henrissat B."/>
            <person name="Morin E."/>
            <person name="Kohler A."/>
            <person name="Barry K."/>
            <person name="LaButti K."/>
            <person name="Morin E."/>
            <person name="Salamov A."/>
            <person name="Lipzen A."/>
            <person name="Mereny Z."/>
            <person name="Hegedus B."/>
            <person name="Baldrian P."/>
            <person name="Stursova M."/>
            <person name="Weitz H."/>
            <person name="Taylor A."/>
            <person name="Grigoriev I.V."/>
            <person name="Nagy L.G."/>
            <person name="Martin F."/>
            <person name="Kauserud H."/>
        </authorList>
    </citation>
    <scope>NUCLEOTIDE SEQUENCE</scope>
    <source>
        <strain evidence="1">9284</strain>
    </source>
</reference>